<dbReference type="GO" id="GO:0016020">
    <property type="term" value="C:membrane"/>
    <property type="evidence" value="ECO:0007669"/>
    <property type="project" value="UniProtKB-SubCell"/>
</dbReference>
<feature type="transmembrane region" description="Helical" evidence="6">
    <location>
        <begin position="381"/>
        <end position="404"/>
    </location>
</feature>
<protein>
    <submittedName>
        <fullName evidence="7">Amino acid transporter</fullName>
    </submittedName>
</protein>
<feature type="transmembrane region" description="Helical" evidence="6">
    <location>
        <begin position="209"/>
        <end position="230"/>
    </location>
</feature>
<dbReference type="Proteomes" id="UP000316726">
    <property type="component" value="Chromosome 5"/>
</dbReference>
<evidence type="ECO:0000256" key="2">
    <source>
        <dbReference type="ARBA" id="ARBA00022692"/>
    </source>
</evidence>
<evidence type="ECO:0000256" key="4">
    <source>
        <dbReference type="ARBA" id="ARBA00023136"/>
    </source>
</evidence>
<feature type="transmembrane region" description="Helical" evidence="6">
    <location>
        <begin position="75"/>
        <end position="100"/>
    </location>
</feature>
<gene>
    <name evidence="7" type="ORF">A3770_05p39130</name>
</gene>
<dbReference type="InterPro" id="IPR002293">
    <property type="entry name" value="AA/rel_permease1"/>
</dbReference>
<dbReference type="STRING" id="1764295.A0A5B8MP77"/>
<accession>A0A5B8MP77</accession>
<feature type="transmembrane region" description="Helical" evidence="6">
    <location>
        <begin position="287"/>
        <end position="308"/>
    </location>
</feature>
<reference evidence="7 8" key="1">
    <citation type="submission" date="2018-07" db="EMBL/GenBank/DDBJ databases">
        <title>The complete nuclear genome of the prasinophyte Chloropicon primus (CCMP1205).</title>
        <authorList>
            <person name="Pombert J.-F."/>
            <person name="Otis C."/>
            <person name="Turmel M."/>
            <person name="Lemieux C."/>
        </authorList>
    </citation>
    <scope>NUCLEOTIDE SEQUENCE [LARGE SCALE GENOMIC DNA]</scope>
    <source>
        <strain evidence="7 8">CCMP1205</strain>
    </source>
</reference>
<proteinExistence type="predicted"/>
<comment type="subcellular location">
    <subcellularLocation>
        <location evidence="1">Membrane</location>
        <topology evidence="1">Multi-pass membrane protein</topology>
    </subcellularLocation>
</comment>
<keyword evidence="3 6" id="KW-1133">Transmembrane helix</keyword>
<dbReference type="Gene3D" id="1.20.1740.10">
    <property type="entry name" value="Amino acid/polyamine transporter I"/>
    <property type="match status" value="1"/>
</dbReference>
<evidence type="ECO:0000256" key="1">
    <source>
        <dbReference type="ARBA" id="ARBA00004141"/>
    </source>
</evidence>
<dbReference type="Pfam" id="PF13520">
    <property type="entry name" value="AA_permease_2"/>
    <property type="match status" value="1"/>
</dbReference>
<dbReference type="AlphaFoldDB" id="A0A5B8MP77"/>
<name>A0A5B8MP77_9CHLO</name>
<feature type="transmembrane region" description="Helical" evidence="6">
    <location>
        <begin position="446"/>
        <end position="465"/>
    </location>
</feature>
<dbReference type="EMBL" id="CP031038">
    <property type="protein sequence ID" value="QDZ21395.1"/>
    <property type="molecule type" value="Genomic_DNA"/>
</dbReference>
<dbReference type="PANTHER" id="PTHR11785">
    <property type="entry name" value="AMINO ACID TRANSPORTER"/>
    <property type="match status" value="1"/>
</dbReference>
<feature type="transmembrane region" description="Helical" evidence="6">
    <location>
        <begin position="251"/>
        <end position="267"/>
    </location>
</feature>
<evidence type="ECO:0000256" key="6">
    <source>
        <dbReference type="SAM" id="Phobius"/>
    </source>
</evidence>
<feature type="transmembrane region" description="Helical" evidence="6">
    <location>
        <begin position="420"/>
        <end position="440"/>
    </location>
</feature>
<keyword evidence="8" id="KW-1185">Reference proteome</keyword>
<evidence type="ECO:0000313" key="8">
    <source>
        <dbReference type="Proteomes" id="UP000316726"/>
    </source>
</evidence>
<keyword evidence="4 6" id="KW-0472">Membrane</keyword>
<keyword evidence="2 6" id="KW-0812">Transmembrane</keyword>
<dbReference type="PANTHER" id="PTHR11785:SF512">
    <property type="entry name" value="SOBREMESA, ISOFORM B"/>
    <property type="match status" value="1"/>
</dbReference>
<feature type="region of interest" description="Disordered" evidence="5">
    <location>
        <begin position="1"/>
        <end position="42"/>
    </location>
</feature>
<feature type="transmembrane region" description="Helical" evidence="6">
    <location>
        <begin position="336"/>
        <end position="361"/>
    </location>
</feature>
<organism evidence="7 8">
    <name type="scientific">Chloropicon primus</name>
    <dbReference type="NCBI Taxonomy" id="1764295"/>
    <lineage>
        <taxon>Eukaryota</taxon>
        <taxon>Viridiplantae</taxon>
        <taxon>Chlorophyta</taxon>
        <taxon>Chloropicophyceae</taxon>
        <taxon>Chloropicales</taxon>
        <taxon>Chloropicaceae</taxon>
        <taxon>Chloropicon</taxon>
    </lineage>
</organism>
<dbReference type="InterPro" id="IPR050598">
    <property type="entry name" value="AminoAcid_Transporter"/>
</dbReference>
<feature type="transmembrane region" description="Helical" evidence="6">
    <location>
        <begin position="49"/>
        <end position="68"/>
    </location>
</feature>
<dbReference type="OrthoDB" id="2019253at2759"/>
<evidence type="ECO:0000313" key="7">
    <source>
        <dbReference type="EMBL" id="QDZ21395.1"/>
    </source>
</evidence>
<evidence type="ECO:0000256" key="5">
    <source>
        <dbReference type="SAM" id="MobiDB-lite"/>
    </source>
</evidence>
<evidence type="ECO:0000256" key="3">
    <source>
        <dbReference type="ARBA" id="ARBA00022989"/>
    </source>
</evidence>
<feature type="compositionally biased region" description="Polar residues" evidence="5">
    <location>
        <begin position="11"/>
        <end position="23"/>
    </location>
</feature>
<dbReference type="GO" id="GO:0015179">
    <property type="term" value="F:L-amino acid transmembrane transporter activity"/>
    <property type="evidence" value="ECO:0007669"/>
    <property type="project" value="TreeGrafter"/>
</dbReference>
<sequence length="475" mass="52728">MASESGELYPSESTWLLSRTPKGSSGDPFGSELLEPNEPPSPRKLRSSLGFWDVYAMTVTVLLNAIFINHSILQVGSLVSALALFATAGLVTCCCVAVYIELSTFLPSAGGDYEYIRVAFGNMPGFTYAWMMYIFLQACTTCMQALTFSTHISCKLFPDLRHHENEPCMPQEGQSIYSVKIKATAIAGILALVWLNCFSIKVVSRIQKAFAVMKGAMVAFVFLISVRYAIQNDAVIKANVKPNWSQNSVQQVYSIVTSLLWSVNGFNSVVCLSEEVVNPRKNMRGGLFYGMLTILVAYGALVVSYFCVLDKDKLSERTGVAAQVVSITMGRKYESVFTVFVALSTLACLNGGIATGSRWLFATARNRQMPSFMAKLGKRTSSPYAAALMQSSWYFYAMIACAYLKFQWTLHSQIWTRKRILTSGCALVVFVASLVMMSISFYEKPLVTLLSLCFMLSSIPAYHFGEWIKYRTSWI</sequence>